<dbReference type="Proteomes" id="UP000607653">
    <property type="component" value="Unassembled WGS sequence"/>
</dbReference>
<organism evidence="1 2">
    <name type="scientific">Nelumbo nucifera</name>
    <name type="common">Sacred lotus</name>
    <dbReference type="NCBI Taxonomy" id="4432"/>
    <lineage>
        <taxon>Eukaryota</taxon>
        <taxon>Viridiplantae</taxon>
        <taxon>Streptophyta</taxon>
        <taxon>Embryophyta</taxon>
        <taxon>Tracheophyta</taxon>
        <taxon>Spermatophyta</taxon>
        <taxon>Magnoliopsida</taxon>
        <taxon>Proteales</taxon>
        <taxon>Nelumbonaceae</taxon>
        <taxon>Nelumbo</taxon>
    </lineage>
</organism>
<dbReference type="AlphaFoldDB" id="A0A822YEJ2"/>
<accession>A0A822YEJ2</accession>
<dbReference type="EMBL" id="DUZY01000003">
    <property type="protein sequence ID" value="DAD30812.1"/>
    <property type="molecule type" value="Genomic_DNA"/>
</dbReference>
<gene>
    <name evidence="1" type="ORF">HUJ06_009663</name>
</gene>
<evidence type="ECO:0000313" key="2">
    <source>
        <dbReference type="Proteomes" id="UP000607653"/>
    </source>
</evidence>
<protein>
    <submittedName>
        <fullName evidence="1">Uncharacterized protein</fullName>
    </submittedName>
</protein>
<keyword evidence="2" id="KW-1185">Reference proteome</keyword>
<name>A0A822YEJ2_NELNU</name>
<evidence type="ECO:0000313" key="1">
    <source>
        <dbReference type="EMBL" id="DAD30812.1"/>
    </source>
</evidence>
<comment type="caution">
    <text evidence="1">The sequence shown here is derived from an EMBL/GenBank/DDBJ whole genome shotgun (WGS) entry which is preliminary data.</text>
</comment>
<proteinExistence type="predicted"/>
<sequence>MAKPYPRGHDSYSQFHAQLLAEENLIVRQGGRAWDPTLVTLPLGPYLSYRCQDPI</sequence>
<reference evidence="1 2" key="1">
    <citation type="journal article" date="2020" name="Mol. Biol. Evol.">
        <title>Distinct Expression and Methylation Patterns for Genes with Different Fates following a Single Whole-Genome Duplication in Flowering Plants.</title>
        <authorList>
            <person name="Shi T."/>
            <person name="Rahmani R.S."/>
            <person name="Gugger P.F."/>
            <person name="Wang M."/>
            <person name="Li H."/>
            <person name="Zhang Y."/>
            <person name="Li Z."/>
            <person name="Wang Q."/>
            <person name="Van de Peer Y."/>
            <person name="Marchal K."/>
            <person name="Chen J."/>
        </authorList>
    </citation>
    <scope>NUCLEOTIDE SEQUENCE [LARGE SCALE GENOMIC DNA]</scope>
    <source>
        <tissue evidence="1">Leaf</tissue>
    </source>
</reference>